<dbReference type="PATRIC" id="fig|543877.4.peg.1532"/>
<dbReference type="InterPro" id="IPR029063">
    <property type="entry name" value="SAM-dependent_MTases_sf"/>
</dbReference>
<dbReference type="InterPro" id="IPR026170">
    <property type="entry name" value="FAM173A/B"/>
</dbReference>
<dbReference type="EMBL" id="CP011805">
    <property type="protein sequence ID" value="AKM07576.1"/>
    <property type="molecule type" value="Genomic_DNA"/>
</dbReference>
<dbReference type="GO" id="GO:0032259">
    <property type="term" value="P:methylation"/>
    <property type="evidence" value="ECO:0007669"/>
    <property type="project" value="UniProtKB-KW"/>
</dbReference>
<dbReference type="KEGG" id="amx:AM2010_1506"/>
<keyword evidence="3" id="KW-0949">S-adenosyl-L-methionine</keyword>
<feature type="domain" description="Methyltransferase" evidence="5">
    <location>
        <begin position="57"/>
        <end position="123"/>
    </location>
</feature>
<evidence type="ECO:0000256" key="3">
    <source>
        <dbReference type="ARBA" id="ARBA00022691"/>
    </source>
</evidence>
<dbReference type="GO" id="GO:0016279">
    <property type="term" value="F:protein-lysine N-methyltransferase activity"/>
    <property type="evidence" value="ECO:0007669"/>
    <property type="project" value="InterPro"/>
</dbReference>
<dbReference type="SUPFAM" id="SSF53335">
    <property type="entry name" value="S-adenosyl-L-methionine-dependent methyltransferases"/>
    <property type="match status" value="1"/>
</dbReference>
<evidence type="ECO:0000256" key="2">
    <source>
        <dbReference type="ARBA" id="ARBA00022679"/>
    </source>
</evidence>
<organism evidence="6 7">
    <name type="scientific">Pelagerythrobacter marensis</name>
    <dbReference type="NCBI Taxonomy" id="543877"/>
    <lineage>
        <taxon>Bacteria</taxon>
        <taxon>Pseudomonadati</taxon>
        <taxon>Pseudomonadota</taxon>
        <taxon>Alphaproteobacteria</taxon>
        <taxon>Sphingomonadales</taxon>
        <taxon>Erythrobacteraceae</taxon>
        <taxon>Pelagerythrobacter</taxon>
    </lineage>
</organism>
<gene>
    <name evidence="6" type="ORF">AM2010_1506</name>
</gene>
<dbReference type="STRING" id="543877.AM2010_1506"/>
<evidence type="ECO:0000313" key="7">
    <source>
        <dbReference type="Proteomes" id="UP000037643"/>
    </source>
</evidence>
<feature type="signal peptide" evidence="4">
    <location>
        <begin position="1"/>
        <end position="15"/>
    </location>
</feature>
<reference evidence="6 7" key="1">
    <citation type="submission" date="2015-06" db="EMBL/GenBank/DDBJ databases">
        <authorList>
            <person name="Kim K.M."/>
        </authorList>
    </citation>
    <scope>NUCLEOTIDE SEQUENCE [LARGE SCALE GENOMIC DNA]</scope>
    <source>
        <strain evidence="6 7">KCTC 22370</strain>
    </source>
</reference>
<keyword evidence="1 6" id="KW-0489">Methyltransferase</keyword>
<dbReference type="AlphaFoldDB" id="A0A0G3XAD8"/>
<evidence type="ECO:0000256" key="4">
    <source>
        <dbReference type="SAM" id="SignalP"/>
    </source>
</evidence>
<keyword evidence="2 6" id="KW-0808">Transferase</keyword>
<dbReference type="CDD" id="cd02440">
    <property type="entry name" value="AdoMet_MTases"/>
    <property type="match status" value="1"/>
</dbReference>
<dbReference type="PANTHER" id="PTHR13610:SF11">
    <property type="entry name" value="METHYLTRANSFERASE DOMAIN-CONTAINING PROTEIN"/>
    <property type="match status" value="1"/>
</dbReference>
<sequence precursor="true">MIAAFAPFRMTLALAACLAALASCGPRVDIHYVPTPEPVVEAMLDMAEIEDGDVLYDLGSGDGRIPIAAARQFGVRAVGIEIDPRLIREARANAEAAGVAHLVEFREADLFATDFSDADVVTLYLGDTLNLRLRPQLLEQLDPGDRVVSHDFGMGDWPPDEKRIVSNRPVYKWTVPKTFIPGFGGVD</sequence>
<dbReference type="Gene3D" id="3.40.50.150">
    <property type="entry name" value="Vaccinia Virus protein VP39"/>
    <property type="match status" value="1"/>
</dbReference>
<dbReference type="Proteomes" id="UP000037643">
    <property type="component" value="Chromosome"/>
</dbReference>
<protein>
    <submittedName>
        <fullName evidence="6">Putative methyltransferase</fullName>
    </submittedName>
</protein>
<name>A0A0G3XAD8_9SPHN</name>
<evidence type="ECO:0000259" key="5">
    <source>
        <dbReference type="Pfam" id="PF13649"/>
    </source>
</evidence>
<keyword evidence="7" id="KW-1185">Reference proteome</keyword>
<dbReference type="RefSeq" id="WP_082132834.1">
    <property type="nucleotide sequence ID" value="NZ_CP011805.1"/>
</dbReference>
<dbReference type="Pfam" id="PF13649">
    <property type="entry name" value="Methyltransf_25"/>
    <property type="match status" value="1"/>
</dbReference>
<proteinExistence type="predicted"/>
<dbReference type="PANTHER" id="PTHR13610">
    <property type="entry name" value="METHYLTRANSFERASE DOMAIN-CONTAINING PROTEIN"/>
    <property type="match status" value="1"/>
</dbReference>
<keyword evidence="4" id="KW-0732">Signal</keyword>
<dbReference type="InterPro" id="IPR041698">
    <property type="entry name" value="Methyltransf_25"/>
</dbReference>
<dbReference type="OrthoDB" id="281208at2"/>
<evidence type="ECO:0000313" key="6">
    <source>
        <dbReference type="EMBL" id="AKM07576.1"/>
    </source>
</evidence>
<evidence type="ECO:0000256" key="1">
    <source>
        <dbReference type="ARBA" id="ARBA00022603"/>
    </source>
</evidence>
<accession>A0A0G3XAD8</accession>
<feature type="chain" id="PRO_5012610449" evidence="4">
    <location>
        <begin position="16"/>
        <end position="187"/>
    </location>
</feature>